<evidence type="ECO:0000313" key="1">
    <source>
        <dbReference type="EMBL" id="CAB1423403.1"/>
    </source>
</evidence>
<gene>
    <name evidence="1" type="ORF">PLEPLA_LOCUS11323</name>
</gene>
<reference evidence="1" key="1">
    <citation type="submission" date="2020-03" db="EMBL/GenBank/DDBJ databases">
        <authorList>
            <person name="Weist P."/>
        </authorList>
    </citation>
    <scope>NUCLEOTIDE SEQUENCE</scope>
</reference>
<dbReference type="EMBL" id="CADEAL010000654">
    <property type="protein sequence ID" value="CAB1423403.1"/>
    <property type="molecule type" value="Genomic_DNA"/>
</dbReference>
<protein>
    <submittedName>
        <fullName evidence="1">Uncharacterized protein</fullName>
    </submittedName>
</protein>
<sequence length="117" mass="13013">MEVGVAGLTGTQAAAHAHWPLVPYWNEVVDEKRVKLAGPHRKSRDSLLHRQKGPFSSLHCNGSHPPPVALIFWKGHIRGCRRSSALTSQSCWRAGGEERHPKKATWKNYLASSTSRP</sequence>
<proteinExistence type="predicted"/>
<organism evidence="1 2">
    <name type="scientific">Pleuronectes platessa</name>
    <name type="common">European plaice</name>
    <dbReference type="NCBI Taxonomy" id="8262"/>
    <lineage>
        <taxon>Eukaryota</taxon>
        <taxon>Metazoa</taxon>
        <taxon>Chordata</taxon>
        <taxon>Craniata</taxon>
        <taxon>Vertebrata</taxon>
        <taxon>Euteleostomi</taxon>
        <taxon>Actinopterygii</taxon>
        <taxon>Neopterygii</taxon>
        <taxon>Teleostei</taxon>
        <taxon>Neoteleostei</taxon>
        <taxon>Acanthomorphata</taxon>
        <taxon>Carangaria</taxon>
        <taxon>Pleuronectiformes</taxon>
        <taxon>Pleuronectoidei</taxon>
        <taxon>Pleuronectidae</taxon>
        <taxon>Pleuronectes</taxon>
    </lineage>
</organism>
<accession>A0A9N7U4V1</accession>
<keyword evidence="2" id="KW-1185">Reference proteome</keyword>
<name>A0A9N7U4V1_PLEPL</name>
<comment type="caution">
    <text evidence="1">The sequence shown here is derived from an EMBL/GenBank/DDBJ whole genome shotgun (WGS) entry which is preliminary data.</text>
</comment>
<dbReference type="AlphaFoldDB" id="A0A9N7U4V1"/>
<dbReference type="Proteomes" id="UP001153269">
    <property type="component" value="Unassembled WGS sequence"/>
</dbReference>
<evidence type="ECO:0000313" key="2">
    <source>
        <dbReference type="Proteomes" id="UP001153269"/>
    </source>
</evidence>